<organism evidence="2">
    <name type="scientific">Roseihalotalea indica</name>
    <dbReference type="NCBI Taxonomy" id="2867963"/>
    <lineage>
        <taxon>Bacteria</taxon>
        <taxon>Pseudomonadati</taxon>
        <taxon>Bacteroidota</taxon>
        <taxon>Cytophagia</taxon>
        <taxon>Cytophagales</taxon>
        <taxon>Catalimonadaceae</taxon>
        <taxon>Roseihalotalea</taxon>
    </lineage>
</organism>
<sequence>MLKLLSIEWLKLKSYRPFWVLLTLYFIVLGLVCAGVMLYFEYLASRGVEFDGLDPSMIPFYDFFDIWQNLTYLATFFKIFLGFIVVISIANEYSYKTIRQNIIDGLTRWEFLASKLLIILALTLVNALFVFLIGVILGWIYSPVQGADVMFENAGFLLAYFLDVGAFLVFALLVGMLIKRTGFAIVLLALYTLFIEPIGVLILTHFYGEYTFYQYFPIRAINNLIQIPYGKYIFQEVQDYVALKDIAVVLAYIGLFIFLNHRMLKTRDIG</sequence>
<feature type="transmembrane region" description="Helical" evidence="1">
    <location>
        <begin position="240"/>
        <end position="259"/>
    </location>
</feature>
<reference evidence="2" key="1">
    <citation type="journal article" date="2023" name="Comput. Struct. Biotechnol. J.">
        <title>Discovery of a novel marine Bacteroidetes with a rich repertoire of carbohydrate-active enzymes.</title>
        <authorList>
            <person name="Chen B."/>
            <person name="Liu G."/>
            <person name="Chen Q."/>
            <person name="Wang H."/>
            <person name="Liu L."/>
            <person name="Tang K."/>
        </authorList>
    </citation>
    <scope>NUCLEOTIDE SEQUENCE</scope>
    <source>
        <strain evidence="2">TK19036</strain>
    </source>
</reference>
<dbReference type="EMBL" id="CP120682">
    <property type="protein sequence ID" value="WKN39625.1"/>
    <property type="molecule type" value="Genomic_DNA"/>
</dbReference>
<feature type="transmembrane region" description="Helical" evidence="1">
    <location>
        <begin position="185"/>
        <end position="207"/>
    </location>
</feature>
<name>A0AA49JI53_9BACT</name>
<keyword evidence="1" id="KW-0472">Membrane</keyword>
<feature type="transmembrane region" description="Helical" evidence="1">
    <location>
        <begin position="116"/>
        <end position="142"/>
    </location>
</feature>
<dbReference type="PANTHER" id="PTHR37305">
    <property type="entry name" value="INTEGRAL MEMBRANE PROTEIN-RELATED"/>
    <property type="match status" value="1"/>
</dbReference>
<protein>
    <submittedName>
        <fullName evidence="2">ABC transporter permease</fullName>
    </submittedName>
</protein>
<keyword evidence="1" id="KW-1133">Transmembrane helix</keyword>
<feature type="transmembrane region" description="Helical" evidence="1">
    <location>
        <begin position="20"/>
        <end position="40"/>
    </location>
</feature>
<gene>
    <name evidence="2" type="ORF">K4G66_13075</name>
</gene>
<proteinExistence type="predicted"/>
<evidence type="ECO:0000313" key="2">
    <source>
        <dbReference type="EMBL" id="WKN39625.1"/>
    </source>
</evidence>
<dbReference type="AlphaFoldDB" id="A0AA49JI53"/>
<feature type="transmembrane region" description="Helical" evidence="1">
    <location>
        <begin position="154"/>
        <end position="178"/>
    </location>
</feature>
<feature type="transmembrane region" description="Helical" evidence="1">
    <location>
        <begin position="70"/>
        <end position="95"/>
    </location>
</feature>
<evidence type="ECO:0000256" key="1">
    <source>
        <dbReference type="SAM" id="Phobius"/>
    </source>
</evidence>
<accession>A0AA49JI53</accession>
<keyword evidence="1" id="KW-0812">Transmembrane</keyword>
<dbReference type="Pfam" id="PF12730">
    <property type="entry name" value="ABC2_membrane_4"/>
    <property type="match status" value="1"/>
</dbReference>
<reference evidence="2" key="2">
    <citation type="journal article" date="2024" name="Antonie Van Leeuwenhoek">
        <title>Roseihalotalea indica gen. nov., sp. nov., a halophilic Bacteroidetes from mesopelagic Southwest Indian Ocean with higher carbohydrate metabolic potential.</title>
        <authorList>
            <person name="Chen B."/>
            <person name="Zhang M."/>
            <person name="Lin D."/>
            <person name="Ye J."/>
            <person name="Tang K."/>
        </authorList>
    </citation>
    <scope>NUCLEOTIDE SEQUENCE</scope>
    <source>
        <strain evidence="2">TK19036</strain>
    </source>
</reference>
<dbReference type="PANTHER" id="PTHR37305:SF1">
    <property type="entry name" value="MEMBRANE PROTEIN"/>
    <property type="match status" value="1"/>
</dbReference>